<sequence length="246" mass="28191">MQSANFPDEPDLGYLWTPFIILHMLGQAGILAILLTIFLSKQVHFHPTIINFWITWFIYSVSYSLQLYRNNREEVLGALISLPYLVFIAFGISSYIIGMRYLHYTGKANQLYCSLHIDEFSRYSIPAYCVAIITVVIIFEIAIIVKYIQTRRKASSAFPLDDRAFPVSLTIRVMIFSIASLSVLCITVFYLSNELPPWPYMMQASLPLAAVITFGFQESQTMHLFDMPGRNPLTLLTLVFRETHGH</sequence>
<proteinExistence type="predicted"/>
<feature type="transmembrane region" description="Helical" evidence="1">
    <location>
        <begin position="12"/>
        <end position="38"/>
    </location>
</feature>
<feature type="transmembrane region" description="Helical" evidence="1">
    <location>
        <begin position="125"/>
        <end position="148"/>
    </location>
</feature>
<dbReference type="OrthoDB" id="3046318at2759"/>
<feature type="transmembrane region" description="Helical" evidence="1">
    <location>
        <begin position="50"/>
        <end position="68"/>
    </location>
</feature>
<evidence type="ECO:0000313" key="3">
    <source>
        <dbReference type="Proteomes" id="UP000297245"/>
    </source>
</evidence>
<organism evidence="2 3">
    <name type="scientific">Dendrothele bispora (strain CBS 962.96)</name>
    <dbReference type="NCBI Taxonomy" id="1314807"/>
    <lineage>
        <taxon>Eukaryota</taxon>
        <taxon>Fungi</taxon>
        <taxon>Dikarya</taxon>
        <taxon>Basidiomycota</taxon>
        <taxon>Agaricomycotina</taxon>
        <taxon>Agaricomycetes</taxon>
        <taxon>Agaricomycetidae</taxon>
        <taxon>Agaricales</taxon>
        <taxon>Agaricales incertae sedis</taxon>
        <taxon>Dendrothele</taxon>
    </lineage>
</organism>
<feature type="transmembrane region" description="Helical" evidence="1">
    <location>
        <begin position="75"/>
        <end position="97"/>
    </location>
</feature>
<dbReference type="AlphaFoldDB" id="A0A4S8MXT4"/>
<keyword evidence="1" id="KW-1133">Transmembrane helix</keyword>
<name>A0A4S8MXT4_DENBC</name>
<accession>A0A4S8MXT4</accession>
<evidence type="ECO:0000256" key="1">
    <source>
        <dbReference type="SAM" id="Phobius"/>
    </source>
</evidence>
<dbReference type="Proteomes" id="UP000297245">
    <property type="component" value="Unassembled WGS sequence"/>
</dbReference>
<reference evidence="2 3" key="1">
    <citation type="journal article" date="2019" name="Nat. Ecol. Evol.">
        <title>Megaphylogeny resolves global patterns of mushroom evolution.</title>
        <authorList>
            <person name="Varga T."/>
            <person name="Krizsan K."/>
            <person name="Foldi C."/>
            <person name="Dima B."/>
            <person name="Sanchez-Garcia M."/>
            <person name="Sanchez-Ramirez S."/>
            <person name="Szollosi G.J."/>
            <person name="Szarkandi J.G."/>
            <person name="Papp V."/>
            <person name="Albert L."/>
            <person name="Andreopoulos W."/>
            <person name="Angelini C."/>
            <person name="Antonin V."/>
            <person name="Barry K.W."/>
            <person name="Bougher N.L."/>
            <person name="Buchanan P."/>
            <person name="Buyck B."/>
            <person name="Bense V."/>
            <person name="Catcheside P."/>
            <person name="Chovatia M."/>
            <person name="Cooper J."/>
            <person name="Damon W."/>
            <person name="Desjardin D."/>
            <person name="Finy P."/>
            <person name="Geml J."/>
            <person name="Haridas S."/>
            <person name="Hughes K."/>
            <person name="Justo A."/>
            <person name="Karasinski D."/>
            <person name="Kautmanova I."/>
            <person name="Kiss B."/>
            <person name="Kocsube S."/>
            <person name="Kotiranta H."/>
            <person name="LaButti K.M."/>
            <person name="Lechner B.E."/>
            <person name="Liimatainen K."/>
            <person name="Lipzen A."/>
            <person name="Lukacs Z."/>
            <person name="Mihaltcheva S."/>
            <person name="Morgado L.N."/>
            <person name="Niskanen T."/>
            <person name="Noordeloos M.E."/>
            <person name="Ohm R.A."/>
            <person name="Ortiz-Santana B."/>
            <person name="Ovrebo C."/>
            <person name="Racz N."/>
            <person name="Riley R."/>
            <person name="Savchenko A."/>
            <person name="Shiryaev A."/>
            <person name="Soop K."/>
            <person name="Spirin V."/>
            <person name="Szebenyi C."/>
            <person name="Tomsovsky M."/>
            <person name="Tulloss R.E."/>
            <person name="Uehling J."/>
            <person name="Grigoriev I.V."/>
            <person name="Vagvolgyi C."/>
            <person name="Papp T."/>
            <person name="Martin F.M."/>
            <person name="Miettinen O."/>
            <person name="Hibbett D.S."/>
            <person name="Nagy L.G."/>
        </authorList>
    </citation>
    <scope>NUCLEOTIDE SEQUENCE [LARGE SCALE GENOMIC DNA]</scope>
    <source>
        <strain evidence="2 3">CBS 962.96</strain>
    </source>
</reference>
<keyword evidence="1" id="KW-0472">Membrane</keyword>
<dbReference type="EMBL" id="ML179037">
    <property type="protein sequence ID" value="THV07539.1"/>
    <property type="molecule type" value="Genomic_DNA"/>
</dbReference>
<feature type="transmembrane region" description="Helical" evidence="1">
    <location>
        <begin position="169"/>
        <end position="192"/>
    </location>
</feature>
<gene>
    <name evidence="2" type="ORF">K435DRAFT_260649</name>
</gene>
<protein>
    <submittedName>
        <fullName evidence="2">Uncharacterized protein</fullName>
    </submittedName>
</protein>
<keyword evidence="1" id="KW-0812">Transmembrane</keyword>
<evidence type="ECO:0000313" key="2">
    <source>
        <dbReference type="EMBL" id="THV07539.1"/>
    </source>
</evidence>
<keyword evidence="3" id="KW-1185">Reference proteome</keyword>